<organism evidence="7 8">
    <name type="scientific">Trifolium pratense</name>
    <name type="common">Red clover</name>
    <dbReference type="NCBI Taxonomy" id="57577"/>
    <lineage>
        <taxon>Eukaryota</taxon>
        <taxon>Viridiplantae</taxon>
        <taxon>Streptophyta</taxon>
        <taxon>Embryophyta</taxon>
        <taxon>Tracheophyta</taxon>
        <taxon>Spermatophyta</taxon>
        <taxon>Magnoliopsida</taxon>
        <taxon>eudicotyledons</taxon>
        <taxon>Gunneridae</taxon>
        <taxon>Pentapetalae</taxon>
        <taxon>rosids</taxon>
        <taxon>fabids</taxon>
        <taxon>Fabales</taxon>
        <taxon>Fabaceae</taxon>
        <taxon>Papilionoideae</taxon>
        <taxon>50 kb inversion clade</taxon>
        <taxon>NPAAA clade</taxon>
        <taxon>Hologalegina</taxon>
        <taxon>IRL clade</taxon>
        <taxon>Trifolieae</taxon>
        <taxon>Trifolium</taxon>
    </lineage>
</organism>
<dbReference type="Pfam" id="PF05182">
    <property type="entry name" value="Fip1"/>
    <property type="match status" value="1"/>
</dbReference>
<feature type="non-terminal residue" evidence="7">
    <location>
        <position position="1"/>
    </location>
</feature>
<dbReference type="InterPro" id="IPR007854">
    <property type="entry name" value="Fip1_dom"/>
</dbReference>
<dbReference type="GO" id="GO:0006397">
    <property type="term" value="P:mRNA processing"/>
    <property type="evidence" value="ECO:0007669"/>
    <property type="project" value="UniProtKB-KW"/>
</dbReference>
<dbReference type="AlphaFoldDB" id="A0A2K3NQC1"/>
<comment type="subcellular location">
    <subcellularLocation>
        <location evidence="1">Nucleus</location>
    </subcellularLocation>
</comment>
<evidence type="ECO:0000313" key="8">
    <source>
        <dbReference type="Proteomes" id="UP000236291"/>
    </source>
</evidence>
<feature type="region of interest" description="Disordered" evidence="5">
    <location>
        <begin position="183"/>
        <end position="269"/>
    </location>
</feature>
<protein>
    <submittedName>
        <fullName evidence="7">Pre-mRNA polyadenylation factor fip1</fullName>
    </submittedName>
</protein>
<dbReference type="Proteomes" id="UP000236291">
    <property type="component" value="Unassembled WGS sequence"/>
</dbReference>
<reference evidence="7 8" key="2">
    <citation type="journal article" date="2017" name="Front. Plant Sci.">
        <title>Gene Classification and Mining of Molecular Markers Useful in Red Clover (Trifolium pratense) Breeding.</title>
        <authorList>
            <person name="Istvanek J."/>
            <person name="Dluhosova J."/>
            <person name="Dluhos P."/>
            <person name="Patkova L."/>
            <person name="Nedelnik J."/>
            <person name="Repkova J."/>
        </authorList>
    </citation>
    <scope>NUCLEOTIDE SEQUENCE [LARGE SCALE GENOMIC DNA]</scope>
    <source>
        <strain evidence="8">cv. Tatra</strain>
        <tissue evidence="7">Young leaves</tissue>
    </source>
</reference>
<proteinExistence type="inferred from homology"/>
<reference evidence="7 8" key="1">
    <citation type="journal article" date="2014" name="Am. J. Bot.">
        <title>Genome assembly and annotation for red clover (Trifolium pratense; Fabaceae).</title>
        <authorList>
            <person name="Istvanek J."/>
            <person name="Jaros M."/>
            <person name="Krenek A."/>
            <person name="Repkova J."/>
        </authorList>
    </citation>
    <scope>NUCLEOTIDE SEQUENCE [LARGE SCALE GENOMIC DNA]</scope>
    <source>
        <strain evidence="8">cv. Tatra</strain>
        <tissue evidence="7">Young leaves</tissue>
    </source>
</reference>
<feature type="domain" description="Pre-mRNA polyadenylation factor Fip1" evidence="6">
    <location>
        <begin position="60"/>
        <end position="99"/>
    </location>
</feature>
<evidence type="ECO:0000256" key="3">
    <source>
        <dbReference type="ARBA" id="ARBA00022664"/>
    </source>
</evidence>
<comment type="similarity">
    <text evidence="2">Belongs to the FIP1 family.</text>
</comment>
<evidence type="ECO:0000256" key="1">
    <source>
        <dbReference type="ARBA" id="ARBA00004123"/>
    </source>
</evidence>
<name>A0A2K3NQC1_TRIPR</name>
<feature type="region of interest" description="Disordered" evidence="5">
    <location>
        <begin position="117"/>
        <end position="149"/>
    </location>
</feature>
<evidence type="ECO:0000259" key="6">
    <source>
        <dbReference type="Pfam" id="PF05182"/>
    </source>
</evidence>
<feature type="compositionally biased region" description="Polar residues" evidence="5">
    <location>
        <begin position="123"/>
        <end position="144"/>
    </location>
</feature>
<dbReference type="PANTHER" id="PTHR36884:SF4">
    <property type="entry name" value="FIP1[III]-LIKE PROTEIN"/>
    <property type="match status" value="1"/>
</dbReference>
<dbReference type="ExpressionAtlas" id="A0A2K3NQC1">
    <property type="expression patterns" value="baseline"/>
</dbReference>
<keyword evidence="3" id="KW-0507">mRNA processing</keyword>
<sequence length="994" mass="114810">FMKTQGSMFVNNNTKASKSMGLNKDCSSFTQGRGDNIQNQISSSSYFGGSFLPRHWNIYDVNIDKLEEKPWRIPGADITDYFNFGLNENTWKQYCSSLSHSKSKATLPYIASTKHASSDKAPASTQEQFDQPVSGSLHSPSSKCQVPKGRAIQVEDSVVERQPSIHLRRPRSIDSDVIIQIKVHGPSDNNSGSVKSSVHDSSEEGDLISGNNRNKSNSSSEHDVLSEEHIEDAKKSEESSGQERNDPIPDVVKVQHPDEEDRNSDDGKVLEEEMKTEERVDIDTCSANPCWSEPELSLGDQELSLTYSDSGSEGTEDVIHVYNEKNQSPLRSHLVSSDTGIKESLSLYDKTSKNISVNRKPVNISYYSRNRGPVQQDQRHQRGRHIPGSKLKKHIENDNNVSHIPRSSGRSQSPWGHQFVNYRSDEQLQYFGNHERKDVSYNWETKQTNYHGADKNVDELDQAVYSEYSDRENEDRFRENGNQYIRKNGDKRESYFERRTLIKYNEDNDWYPTSRKHYVDDDPSLLSYRESRQFLSKHSSFPANDREAQRRIMHHKPHFKDGNCDYDRCFDEDEFEVLNRSYRRPSTFAEREMEYLNNTHEEQFLQIDRSLERYTGRGRHHDRPPLIADTLWSGEPEDEFPKYAHNQNSYLKYQRQSYTDSGRHYMHRVNDSFRGDERHNQATNRGNNWHCDYTDAAEDEDCTTSPVDDCEFYPLPSEVPHWTNNDNIVWHDGFYPDEDALFYDKTPRHGRHARNGTMHARVQRYDIKLQQHRINFSERDRNSFFKRSSKVMNGDHCRQTVLRCRKSVDMITWEGKSAESSRVMCNDRLANVDQGIAAKRKALVGFDDSRKKAIKFDISKSQCDNKNKKLLQNIPDKRQKKGLDIEEGEILTDEPSTEVSVSKRGVSENAALADSAKKRISQNGNNSELQTTNFDSQKILDTLAKMEKRRERFKQPISVIKEAEKSLKPNTDLAVGIGEIKQNRPARKRRWNGG</sequence>
<feature type="compositionally biased region" description="Low complexity" evidence="5">
    <location>
        <begin position="209"/>
        <end position="219"/>
    </location>
</feature>
<evidence type="ECO:0000256" key="2">
    <source>
        <dbReference type="ARBA" id="ARBA00007459"/>
    </source>
</evidence>
<dbReference type="InterPro" id="IPR044976">
    <property type="entry name" value="FIPS5/FIPS3-like"/>
</dbReference>
<gene>
    <name evidence="7" type="ORF">L195_g001678</name>
</gene>
<dbReference type="STRING" id="57577.A0A2K3NQC1"/>
<comment type="caution">
    <text evidence="7">The sequence shown here is derived from an EMBL/GenBank/DDBJ whole genome shotgun (WGS) entry which is preliminary data.</text>
</comment>
<evidence type="ECO:0000313" key="7">
    <source>
        <dbReference type="EMBL" id="PNY05235.1"/>
    </source>
</evidence>
<dbReference type="EMBL" id="ASHM01000697">
    <property type="protein sequence ID" value="PNY05235.1"/>
    <property type="molecule type" value="Genomic_DNA"/>
</dbReference>
<feature type="compositionally biased region" description="Basic and acidic residues" evidence="5">
    <location>
        <begin position="220"/>
        <end position="269"/>
    </location>
</feature>
<dbReference type="GO" id="GO:0005634">
    <property type="term" value="C:nucleus"/>
    <property type="evidence" value="ECO:0007669"/>
    <property type="project" value="UniProtKB-SubCell"/>
</dbReference>
<keyword evidence="4" id="KW-0539">Nucleus</keyword>
<evidence type="ECO:0000256" key="5">
    <source>
        <dbReference type="SAM" id="MobiDB-lite"/>
    </source>
</evidence>
<dbReference type="PANTHER" id="PTHR36884">
    <property type="entry name" value="FIP1[III]-LIKE PROTEIN"/>
    <property type="match status" value="1"/>
</dbReference>
<accession>A0A2K3NQC1</accession>
<evidence type="ECO:0000256" key="4">
    <source>
        <dbReference type="ARBA" id="ARBA00023242"/>
    </source>
</evidence>